<feature type="compositionally biased region" description="Polar residues" evidence="10">
    <location>
        <begin position="67"/>
        <end position="85"/>
    </location>
</feature>
<dbReference type="CDD" id="cd00086">
    <property type="entry name" value="homeodomain"/>
    <property type="match status" value="1"/>
</dbReference>
<evidence type="ECO:0000256" key="7">
    <source>
        <dbReference type="ARBA" id="ARBA00023242"/>
    </source>
</evidence>
<dbReference type="PANTHER" id="PTHR46271:SF4">
    <property type="entry name" value="HOMEOBOX PROTEIN, PUTATIVE-RELATED"/>
    <property type="match status" value="1"/>
</dbReference>
<dbReference type="InterPro" id="IPR017970">
    <property type="entry name" value="Homeobox_CS"/>
</dbReference>
<evidence type="ECO:0000256" key="6">
    <source>
        <dbReference type="ARBA" id="ARBA00023163"/>
    </source>
</evidence>
<reference evidence="13" key="1">
    <citation type="submission" date="2016-09" db="EMBL/GenBank/DDBJ databases">
        <authorList>
            <person name="Capua I."/>
            <person name="De Benedictis P."/>
            <person name="Joannis T."/>
            <person name="Lombin L.H."/>
            <person name="Cattoli G."/>
        </authorList>
    </citation>
    <scope>NUCLEOTIDE SEQUENCE</scope>
</reference>
<keyword evidence="7 8" id="KW-0539">Nucleus</keyword>
<keyword evidence="3" id="KW-0805">Transcription regulation</keyword>
<dbReference type="InterPro" id="IPR009057">
    <property type="entry name" value="Homeodomain-like_sf"/>
</dbReference>
<dbReference type="SMART" id="SM00389">
    <property type="entry name" value="HOX"/>
    <property type="match status" value="1"/>
</dbReference>
<evidence type="ECO:0000256" key="4">
    <source>
        <dbReference type="ARBA" id="ARBA00023125"/>
    </source>
</evidence>
<proteinExistence type="evidence at transcript level"/>
<evidence type="ECO:0000259" key="11">
    <source>
        <dbReference type="PROSITE" id="PS50071"/>
    </source>
</evidence>
<evidence type="ECO:0000256" key="8">
    <source>
        <dbReference type="PROSITE-ProRule" id="PRU00108"/>
    </source>
</evidence>
<evidence type="ECO:0000256" key="2">
    <source>
        <dbReference type="ARBA" id="ARBA00006503"/>
    </source>
</evidence>
<evidence type="ECO:0000256" key="5">
    <source>
        <dbReference type="ARBA" id="ARBA00023155"/>
    </source>
</evidence>
<evidence type="ECO:0000313" key="13">
    <source>
        <dbReference type="EMBL" id="ARO85859.1"/>
    </source>
</evidence>
<dbReference type="Gene3D" id="1.10.10.60">
    <property type="entry name" value="Homeodomain-like"/>
    <property type="match status" value="1"/>
</dbReference>
<dbReference type="InterPro" id="IPR003654">
    <property type="entry name" value="OAR_dom"/>
</dbReference>
<feature type="compositionally biased region" description="Basic and acidic residues" evidence="10">
    <location>
        <begin position="310"/>
        <end position="319"/>
    </location>
</feature>
<dbReference type="AlphaFoldDB" id="A0A1X9PQA1"/>
<feature type="DNA-binding region" description="Homeobox" evidence="8">
    <location>
        <begin position="140"/>
        <end position="199"/>
    </location>
</feature>
<dbReference type="GO" id="GO:0000981">
    <property type="term" value="F:DNA-binding transcription factor activity, RNA polymerase II-specific"/>
    <property type="evidence" value="ECO:0007669"/>
    <property type="project" value="InterPro"/>
</dbReference>
<dbReference type="Pfam" id="PF00046">
    <property type="entry name" value="Homeodomain"/>
    <property type="match status" value="1"/>
</dbReference>
<feature type="domain" description="Homeobox" evidence="11">
    <location>
        <begin position="138"/>
        <end position="198"/>
    </location>
</feature>
<feature type="region of interest" description="Disordered" evidence="10">
    <location>
        <begin position="290"/>
        <end position="321"/>
    </location>
</feature>
<protein>
    <submittedName>
        <fullName evidence="13">Rx</fullName>
    </submittedName>
</protein>
<feature type="compositionally biased region" description="Gly residues" evidence="10">
    <location>
        <begin position="18"/>
        <end position="28"/>
    </location>
</feature>
<feature type="compositionally biased region" description="Low complexity" evidence="10">
    <location>
        <begin position="294"/>
        <end position="309"/>
    </location>
</feature>
<accession>A0A1X9PQA1</accession>
<dbReference type="PROSITE" id="PS50803">
    <property type="entry name" value="OAR"/>
    <property type="match status" value="1"/>
</dbReference>
<comment type="subcellular location">
    <subcellularLocation>
        <location evidence="1 8 9">Nucleus</location>
    </subcellularLocation>
</comment>
<dbReference type="InterPro" id="IPR001356">
    <property type="entry name" value="HD"/>
</dbReference>
<dbReference type="PANTHER" id="PTHR46271">
    <property type="entry name" value="HOMEOBOX PROTEIN, PUTATIVE-RELATED"/>
    <property type="match status" value="1"/>
</dbReference>
<keyword evidence="6" id="KW-0804">Transcription</keyword>
<evidence type="ECO:0000256" key="3">
    <source>
        <dbReference type="ARBA" id="ARBA00023015"/>
    </source>
</evidence>
<feature type="compositionally biased region" description="Low complexity" evidence="10">
    <location>
        <begin position="1"/>
        <end position="15"/>
    </location>
</feature>
<feature type="region of interest" description="Disordered" evidence="10">
    <location>
        <begin position="1"/>
        <end position="144"/>
    </location>
</feature>
<dbReference type="FunFam" id="1.10.10.60:FF:000071">
    <property type="entry name" value="Retinal homeobox gene 2"/>
    <property type="match status" value="1"/>
</dbReference>
<dbReference type="Pfam" id="PF03826">
    <property type="entry name" value="OAR"/>
    <property type="match status" value="1"/>
</dbReference>
<keyword evidence="5 8" id="KW-0371">Homeobox</keyword>
<dbReference type="InterPro" id="IPR043562">
    <property type="entry name" value="RAX/RAX2"/>
</dbReference>
<comment type="similarity">
    <text evidence="2">Belongs to the paired homeobox family. Bicoid subfamily.</text>
</comment>
<dbReference type="SUPFAM" id="SSF46689">
    <property type="entry name" value="Homeodomain-like"/>
    <property type="match status" value="1"/>
</dbReference>
<dbReference type="PROSITE" id="PS50071">
    <property type="entry name" value="HOMEOBOX_2"/>
    <property type="match status" value="1"/>
</dbReference>
<keyword evidence="4 8" id="KW-0238">DNA-binding</keyword>
<evidence type="ECO:0000256" key="1">
    <source>
        <dbReference type="ARBA" id="ARBA00004123"/>
    </source>
</evidence>
<evidence type="ECO:0000256" key="10">
    <source>
        <dbReference type="SAM" id="MobiDB-lite"/>
    </source>
</evidence>
<dbReference type="GO" id="GO:0045944">
    <property type="term" value="P:positive regulation of transcription by RNA polymerase II"/>
    <property type="evidence" value="ECO:0007669"/>
    <property type="project" value="InterPro"/>
</dbReference>
<dbReference type="GO" id="GO:0000978">
    <property type="term" value="F:RNA polymerase II cis-regulatory region sequence-specific DNA binding"/>
    <property type="evidence" value="ECO:0007669"/>
    <property type="project" value="TreeGrafter"/>
</dbReference>
<evidence type="ECO:0000259" key="12">
    <source>
        <dbReference type="PROSITE" id="PS50803"/>
    </source>
</evidence>
<feature type="compositionally biased region" description="Basic and acidic residues" evidence="10">
    <location>
        <begin position="54"/>
        <end position="66"/>
    </location>
</feature>
<dbReference type="PROSITE" id="PS00027">
    <property type="entry name" value="HOMEOBOX_1"/>
    <property type="match status" value="1"/>
</dbReference>
<organism evidence="13">
    <name type="scientific">Schizocardium californicum</name>
    <dbReference type="NCBI Taxonomy" id="1443244"/>
    <lineage>
        <taxon>Eukaryota</taxon>
        <taxon>Metazoa</taxon>
        <taxon>Hemichordata</taxon>
        <taxon>Enteropneusta</taxon>
        <taxon>Spengelidae</taxon>
        <taxon>Schizocardium</taxon>
    </lineage>
</organism>
<sequence length="345" mass="37939">MSTASTSTTPPLTNTRGEGTGLATGKGKGMSACAAASHNSPNHSIDAILGLNYQKRDQNHAEERKNQVCSPTEETATKTTPSEGSSAMMEDGIITPPEEGGKHRDDIDIGNLSSDDDLRHGDDDIGNDNNNSGDEPKKKHRRNRTTFTTFQLHELERAFEKSHYPDVYSREELAIKVNLPEVRVQVWFQNRRAKWRRQEKMEAQQMKLQEYPMTALQRNNISMNNTLPIDPWLTPPIANTVTTAMHSLPGYLPPLGPPPMTSYPLMPPTSTALNTNFTTLSAINVTPSLGSVSPNTPAAVTALPPTTSPSDHKVDENDPRSSSIVSLRMKAKEHVAHLTTKVAWQ</sequence>
<evidence type="ECO:0000256" key="9">
    <source>
        <dbReference type="RuleBase" id="RU000682"/>
    </source>
</evidence>
<dbReference type="GO" id="GO:0005634">
    <property type="term" value="C:nucleus"/>
    <property type="evidence" value="ECO:0007669"/>
    <property type="project" value="UniProtKB-SubCell"/>
</dbReference>
<feature type="domain" description="OAR" evidence="12">
    <location>
        <begin position="322"/>
        <end position="335"/>
    </location>
</feature>
<name>A0A1X9PQA1_9BILA</name>
<dbReference type="EMBL" id="KX845334">
    <property type="protein sequence ID" value="ARO85859.1"/>
    <property type="molecule type" value="mRNA"/>
</dbReference>